<comment type="caution">
    <text evidence="3">The sequence shown here is derived from an EMBL/GenBank/DDBJ whole genome shotgun (WGS) entry which is preliminary data.</text>
</comment>
<dbReference type="OrthoDB" id="14108at2"/>
<keyword evidence="4" id="KW-1185">Reference proteome</keyword>
<evidence type="ECO:0000313" key="4">
    <source>
        <dbReference type="Proteomes" id="UP000241436"/>
    </source>
</evidence>
<organism evidence="3 4">
    <name type="scientific">Candidatus Methylomirabilis limnetica</name>
    <dbReference type="NCBI Taxonomy" id="2033718"/>
    <lineage>
        <taxon>Bacteria</taxon>
        <taxon>Candidatus Methylomirabilota</taxon>
        <taxon>Candidatus Methylomirabilia</taxon>
        <taxon>Candidatus Methylomirabilales</taxon>
        <taxon>Candidatus Methylomirabilaceae</taxon>
        <taxon>Candidatus Methylomirabilis</taxon>
    </lineage>
</organism>
<accession>A0A2T4U177</accession>
<evidence type="ECO:0000313" key="3">
    <source>
        <dbReference type="EMBL" id="PTL37099.1"/>
    </source>
</evidence>
<dbReference type="SUPFAM" id="SSF48695">
    <property type="entry name" value="Multiheme cytochromes"/>
    <property type="match status" value="1"/>
</dbReference>
<dbReference type="Proteomes" id="UP000241436">
    <property type="component" value="Unassembled WGS sequence"/>
</dbReference>
<dbReference type="NCBIfam" id="TIGR04257">
    <property type="entry name" value="nanowire_3heme"/>
    <property type="match status" value="1"/>
</dbReference>
<dbReference type="Gene3D" id="3.90.10.10">
    <property type="entry name" value="Cytochrome C3"/>
    <property type="match status" value="1"/>
</dbReference>
<dbReference type="InterPro" id="IPR026352">
    <property type="entry name" value="Nanowire_3heme"/>
</dbReference>
<keyword evidence="1" id="KW-0732">Signal</keyword>
<dbReference type="PANTHER" id="PTHR39425:SF1">
    <property type="entry name" value="CYTOCHROME C7-LIKE DOMAIN-CONTAINING PROTEIN"/>
    <property type="match status" value="1"/>
</dbReference>
<reference evidence="3 4" key="1">
    <citation type="submission" date="2017-09" db="EMBL/GenBank/DDBJ databases">
        <title>Bloom of a denitrifying methanotroph, Candidatus Methylomirabilis limnetica, in a deep stratified lake.</title>
        <authorList>
            <person name="Graf J.S."/>
            <person name="Marchant H.K."/>
            <person name="Tienken D."/>
            <person name="Hach P.F."/>
            <person name="Brand A."/>
            <person name="Schubert C.J."/>
            <person name="Kuypers M.M."/>
            <person name="Milucka J."/>
        </authorList>
    </citation>
    <scope>NUCLEOTIDE SEQUENCE [LARGE SCALE GENOMIC DNA]</scope>
    <source>
        <strain evidence="3 4">Zug</strain>
    </source>
</reference>
<gene>
    <name evidence="3" type="ORF">CLG94_00780</name>
</gene>
<evidence type="ECO:0000256" key="1">
    <source>
        <dbReference type="SAM" id="SignalP"/>
    </source>
</evidence>
<proteinExistence type="predicted"/>
<name>A0A2T4U177_9BACT</name>
<dbReference type="AlphaFoldDB" id="A0A2T4U177"/>
<feature type="chain" id="PRO_5015487439" description="Cytochrome c7-like domain-containing protein" evidence="1">
    <location>
        <begin position="26"/>
        <end position="134"/>
    </location>
</feature>
<dbReference type="PANTHER" id="PTHR39425">
    <property type="entry name" value="LIPOPROTEIN CYTOCHROME C"/>
    <property type="match status" value="1"/>
</dbReference>
<feature type="domain" description="Cytochrome c7-like" evidence="2">
    <location>
        <begin position="53"/>
        <end position="121"/>
    </location>
</feature>
<evidence type="ECO:0000259" key="2">
    <source>
        <dbReference type="Pfam" id="PF14522"/>
    </source>
</evidence>
<sequence>MIGGSARLALACLLLVSFTPSRSVAQPKLKIPPPFAFEQKTKDEAGNMSFGKVTFDHNVHIEKGQKCLSCHGKGKPFKNKNGTSPDITMKAFNEGKACGTCHNGKVAFSTKEIGNCLKCHKVSTVPQPKSTETQ</sequence>
<reference evidence="4" key="2">
    <citation type="journal article" date="2018" name="Environ. Microbiol.">
        <title>Bloom of a denitrifying methanotroph, 'Candidatus Methylomirabilis limnetica', in a deep stratified lake.</title>
        <authorList>
            <person name="Graf J.S."/>
            <person name="Mayr M.J."/>
            <person name="Marchant H.K."/>
            <person name="Tienken D."/>
            <person name="Hach P.F."/>
            <person name="Brand A."/>
            <person name="Schubert C.J."/>
            <person name="Kuypers M.M."/>
            <person name="Milucka J."/>
        </authorList>
    </citation>
    <scope>NUCLEOTIDE SEQUENCE [LARGE SCALE GENOMIC DNA]</scope>
    <source>
        <strain evidence="4">Zug</strain>
    </source>
</reference>
<dbReference type="CDD" id="cd08168">
    <property type="entry name" value="Cytochrom_C3"/>
    <property type="match status" value="1"/>
</dbReference>
<dbReference type="InterPro" id="IPR036280">
    <property type="entry name" value="Multihaem_cyt_sf"/>
</dbReference>
<feature type="signal peptide" evidence="1">
    <location>
        <begin position="1"/>
        <end position="25"/>
    </location>
</feature>
<dbReference type="InterPro" id="IPR029467">
    <property type="entry name" value="Cyt_c7-like"/>
</dbReference>
<protein>
    <recommendedName>
        <fullName evidence="2">Cytochrome c7-like domain-containing protein</fullName>
    </recommendedName>
</protein>
<dbReference type="EMBL" id="NVQC01000008">
    <property type="protein sequence ID" value="PTL37099.1"/>
    <property type="molecule type" value="Genomic_DNA"/>
</dbReference>
<dbReference type="Pfam" id="PF14522">
    <property type="entry name" value="Cytochrome_C7"/>
    <property type="match status" value="1"/>
</dbReference>